<dbReference type="GO" id="GO:0016430">
    <property type="term" value="F:tRNA (adenine-N6)-methyltransferase activity"/>
    <property type="evidence" value="ECO:0007669"/>
    <property type="project" value="UniProtKB-UniRule"/>
</dbReference>
<dbReference type="EC" id="2.1.1.223" evidence="6"/>
<evidence type="ECO:0000256" key="2">
    <source>
        <dbReference type="ARBA" id="ARBA00022603"/>
    </source>
</evidence>
<dbReference type="EMBL" id="OENE01000015">
    <property type="protein sequence ID" value="SOU88852.1"/>
    <property type="molecule type" value="Genomic_DNA"/>
</dbReference>
<evidence type="ECO:0000313" key="8">
    <source>
        <dbReference type="EMBL" id="SOU88852.1"/>
    </source>
</evidence>
<comment type="catalytic activity">
    <reaction evidence="6">
        <text>adenosine(37) in tRNA1(Val) + S-adenosyl-L-methionine = N(6)-methyladenosine(37) in tRNA1(Val) + S-adenosyl-L-homocysteine + H(+)</text>
        <dbReference type="Rhea" id="RHEA:43160"/>
        <dbReference type="Rhea" id="RHEA-COMP:10369"/>
        <dbReference type="Rhea" id="RHEA-COMP:10370"/>
        <dbReference type="ChEBI" id="CHEBI:15378"/>
        <dbReference type="ChEBI" id="CHEBI:57856"/>
        <dbReference type="ChEBI" id="CHEBI:59789"/>
        <dbReference type="ChEBI" id="CHEBI:74411"/>
        <dbReference type="ChEBI" id="CHEBI:74449"/>
        <dbReference type="EC" id="2.1.1.223"/>
    </reaction>
</comment>
<dbReference type="GO" id="GO:0005737">
    <property type="term" value="C:cytoplasm"/>
    <property type="evidence" value="ECO:0007669"/>
    <property type="project" value="UniProtKB-SubCell"/>
</dbReference>
<reference evidence="8 9" key="1">
    <citation type="submission" date="2017-11" db="EMBL/GenBank/DDBJ databases">
        <authorList>
            <person name="Duchaud E."/>
        </authorList>
    </citation>
    <scope>NUCLEOTIDE SEQUENCE [LARGE SCALE GENOMIC DNA]</scope>
    <source>
        <strain evidence="8 9">TNO010</strain>
    </source>
</reference>
<dbReference type="InterPro" id="IPR022882">
    <property type="entry name" value="tRNA_adenine-N6_MeTrfase"/>
</dbReference>
<dbReference type="PROSITE" id="PS00092">
    <property type="entry name" value="N6_MTASE"/>
    <property type="match status" value="1"/>
</dbReference>
<sequence>MKPFKFKEFSVYQDKTAMKIGTDGVLLGAWSLLPEYPDTILDIGSGTGVIGLMLAQRSDAMTVDAVEIDADAYEQTVANFEQSPWGDRLFCYNTSFADFAQEIAEEQEFYDVIVSNPPFYTDTFETQNEARNKARFTSSLSFEELLKGVAQILSKRGVFSVIIPFKEEADFVDLAKKHKLFLKKVCRVKGTENSEIKRSLLAFSFSSDEIKEDNNQENKAIIIEKELLIIEKQRHQYTDAYINLTKDFYLKM</sequence>
<protein>
    <recommendedName>
        <fullName evidence="6">tRNA1(Val) (adenine(37)-N6)-methyltransferase</fullName>
        <ecNumber evidence="6">2.1.1.223</ecNumber>
    </recommendedName>
    <alternativeName>
        <fullName evidence="6">tRNA m6A37 methyltransferase</fullName>
    </alternativeName>
</protein>
<feature type="domain" description="Methyltransferase small" evidence="7">
    <location>
        <begin position="38"/>
        <end position="124"/>
    </location>
</feature>
<keyword evidence="2 6" id="KW-0489">Methyltransferase</keyword>
<dbReference type="HAMAP" id="MF_01872">
    <property type="entry name" value="tRNA_methyltr_YfiC"/>
    <property type="match status" value="1"/>
</dbReference>
<dbReference type="Proteomes" id="UP000490060">
    <property type="component" value="Unassembled WGS sequence"/>
</dbReference>
<keyword evidence="5 6" id="KW-0819">tRNA processing</keyword>
<dbReference type="InterPro" id="IPR029063">
    <property type="entry name" value="SAM-dependent_MTases_sf"/>
</dbReference>
<keyword evidence="3 6" id="KW-0808">Transferase</keyword>
<keyword evidence="1 6" id="KW-0963">Cytoplasm</keyword>
<evidence type="ECO:0000256" key="4">
    <source>
        <dbReference type="ARBA" id="ARBA00022691"/>
    </source>
</evidence>
<organism evidence="8 9">
    <name type="scientific">Tenacibaculum finnmarkense genomovar ulcerans</name>
    <dbReference type="NCBI Taxonomy" id="2781388"/>
    <lineage>
        <taxon>Bacteria</taxon>
        <taxon>Pseudomonadati</taxon>
        <taxon>Bacteroidota</taxon>
        <taxon>Flavobacteriia</taxon>
        <taxon>Flavobacteriales</taxon>
        <taxon>Flavobacteriaceae</taxon>
        <taxon>Tenacibaculum</taxon>
        <taxon>Tenacibaculum finnmarkense</taxon>
    </lineage>
</organism>
<evidence type="ECO:0000313" key="9">
    <source>
        <dbReference type="Proteomes" id="UP000490060"/>
    </source>
</evidence>
<dbReference type="AlphaFoldDB" id="A0A2I2M8K1"/>
<accession>A0A2I2M8K1</accession>
<dbReference type="CDD" id="cd02440">
    <property type="entry name" value="AdoMet_MTases"/>
    <property type="match status" value="1"/>
</dbReference>
<dbReference type="InterPro" id="IPR007848">
    <property type="entry name" value="Small_mtfrase_dom"/>
</dbReference>
<dbReference type="GO" id="GO:0008033">
    <property type="term" value="P:tRNA processing"/>
    <property type="evidence" value="ECO:0007669"/>
    <property type="project" value="UniProtKB-UniRule"/>
</dbReference>
<evidence type="ECO:0000256" key="6">
    <source>
        <dbReference type="HAMAP-Rule" id="MF_01872"/>
    </source>
</evidence>
<comment type="similarity">
    <text evidence="6">Belongs to the methyltransferase superfamily. tRNA (adenine-N(6)-)-methyltransferase family.</text>
</comment>
<dbReference type="SUPFAM" id="SSF53335">
    <property type="entry name" value="S-adenosyl-L-methionine-dependent methyltransferases"/>
    <property type="match status" value="1"/>
</dbReference>
<evidence type="ECO:0000256" key="3">
    <source>
        <dbReference type="ARBA" id="ARBA00022679"/>
    </source>
</evidence>
<dbReference type="GO" id="GO:0032259">
    <property type="term" value="P:methylation"/>
    <property type="evidence" value="ECO:0007669"/>
    <property type="project" value="UniProtKB-KW"/>
</dbReference>
<evidence type="ECO:0000256" key="1">
    <source>
        <dbReference type="ARBA" id="ARBA00022490"/>
    </source>
</evidence>
<dbReference type="RefSeq" id="WP_172505370.1">
    <property type="nucleotide sequence ID" value="NZ_OENE01000015.1"/>
</dbReference>
<dbReference type="InterPro" id="IPR050210">
    <property type="entry name" value="tRNA_Adenine-N(6)_MTase"/>
</dbReference>
<name>A0A2I2M8K1_9FLAO</name>
<dbReference type="InterPro" id="IPR002052">
    <property type="entry name" value="DNA_methylase_N6_adenine_CS"/>
</dbReference>
<evidence type="ECO:0000259" key="7">
    <source>
        <dbReference type="Pfam" id="PF05175"/>
    </source>
</evidence>
<comment type="function">
    <text evidence="6">Specifically methylates the adenine in position 37 of tRNA(1)(Val) (anticodon cmo5UAC).</text>
</comment>
<dbReference type="Pfam" id="PF05175">
    <property type="entry name" value="MTS"/>
    <property type="match status" value="1"/>
</dbReference>
<keyword evidence="4 6" id="KW-0949">S-adenosyl-L-methionine</keyword>
<evidence type="ECO:0000256" key="5">
    <source>
        <dbReference type="ARBA" id="ARBA00022694"/>
    </source>
</evidence>
<dbReference type="GO" id="GO:0003676">
    <property type="term" value="F:nucleic acid binding"/>
    <property type="evidence" value="ECO:0007669"/>
    <property type="project" value="InterPro"/>
</dbReference>
<dbReference type="Gene3D" id="3.40.50.150">
    <property type="entry name" value="Vaccinia Virus protein VP39"/>
    <property type="match status" value="1"/>
</dbReference>
<dbReference type="PANTHER" id="PTHR47739:SF1">
    <property type="entry name" value="TRNA1(VAL) (ADENINE(37)-N6)-METHYLTRANSFERASE"/>
    <property type="match status" value="1"/>
</dbReference>
<comment type="subcellular location">
    <subcellularLocation>
        <location evidence="6">Cytoplasm</location>
    </subcellularLocation>
</comment>
<dbReference type="PANTHER" id="PTHR47739">
    <property type="entry name" value="TRNA1(VAL) (ADENINE(37)-N6)-METHYLTRANSFERASE"/>
    <property type="match status" value="1"/>
</dbReference>
<gene>
    <name evidence="8" type="ORF">TNO010_220296</name>
</gene>
<proteinExistence type="inferred from homology"/>